<evidence type="ECO:0000313" key="1">
    <source>
        <dbReference type="EMBL" id="KAJ5520816.1"/>
    </source>
</evidence>
<name>A0A9W9Y627_9EURO</name>
<reference evidence="1" key="2">
    <citation type="journal article" date="2023" name="IMA Fungus">
        <title>Comparative genomic study of the Penicillium genus elucidates a diverse pangenome and 15 lateral gene transfer events.</title>
        <authorList>
            <person name="Petersen C."/>
            <person name="Sorensen T."/>
            <person name="Nielsen M.R."/>
            <person name="Sondergaard T.E."/>
            <person name="Sorensen J.L."/>
            <person name="Fitzpatrick D.A."/>
            <person name="Frisvad J.C."/>
            <person name="Nielsen K.L."/>
        </authorList>
    </citation>
    <scope>NUCLEOTIDE SEQUENCE</scope>
    <source>
        <strain evidence="1">IBT 29495</strain>
    </source>
</reference>
<evidence type="ECO:0000313" key="2">
    <source>
        <dbReference type="Proteomes" id="UP001149954"/>
    </source>
</evidence>
<keyword evidence="2" id="KW-1185">Reference proteome</keyword>
<dbReference type="EMBL" id="JAPWDS010000001">
    <property type="protein sequence ID" value="KAJ5520816.1"/>
    <property type="molecule type" value="Genomic_DNA"/>
</dbReference>
<protein>
    <submittedName>
        <fullName evidence="1">Uncharacterized protein</fullName>
    </submittedName>
</protein>
<organism evidence="1 2">
    <name type="scientific">Penicillium fimorum</name>
    <dbReference type="NCBI Taxonomy" id="1882269"/>
    <lineage>
        <taxon>Eukaryota</taxon>
        <taxon>Fungi</taxon>
        <taxon>Dikarya</taxon>
        <taxon>Ascomycota</taxon>
        <taxon>Pezizomycotina</taxon>
        <taxon>Eurotiomycetes</taxon>
        <taxon>Eurotiomycetidae</taxon>
        <taxon>Eurotiales</taxon>
        <taxon>Aspergillaceae</taxon>
        <taxon>Penicillium</taxon>
    </lineage>
</organism>
<reference evidence="1" key="1">
    <citation type="submission" date="2022-12" db="EMBL/GenBank/DDBJ databases">
        <authorList>
            <person name="Petersen C."/>
        </authorList>
    </citation>
    <scope>NUCLEOTIDE SEQUENCE</scope>
    <source>
        <strain evidence="1">IBT 29495</strain>
    </source>
</reference>
<proteinExistence type="predicted"/>
<gene>
    <name evidence="1" type="ORF">N7463_001269</name>
</gene>
<sequence length="90" mass="10182">MSLVLFAKKDRVVNAEIAAFPRTAIPTPEAGDVHCFSRFWGHCPINVVEILVDYLTPRHLLYKQGVHLHIKQTNNINMETPLKLKASDDS</sequence>
<comment type="caution">
    <text evidence="1">The sequence shown here is derived from an EMBL/GenBank/DDBJ whole genome shotgun (WGS) entry which is preliminary data.</text>
</comment>
<accession>A0A9W9Y627</accession>
<dbReference type="AlphaFoldDB" id="A0A9W9Y627"/>
<dbReference type="Proteomes" id="UP001149954">
    <property type="component" value="Unassembled WGS sequence"/>
</dbReference>